<protein>
    <recommendedName>
        <fullName evidence="10">DNA repair nuclease/redox regulator APEX1</fullName>
        <shortName evidence="10">APEN</shortName>
        <shortName evidence="10">REF-1</shortName>
        <ecNumber evidence="10">3.1.11.2</ecNumber>
        <ecNumber evidence="10">3.1.21.-</ecNumber>
    </recommendedName>
    <alternativeName>
        <fullName evidence="10">APEX nuclease</fullName>
    </alternativeName>
    <alternativeName>
        <fullName evidence="10">Apurinic-apyrimidinic endonuclease 1</fullName>
    </alternativeName>
    <alternativeName>
        <fullName evidence="10">Redox factor-1</fullName>
    </alternativeName>
    <component>
        <recommendedName>
            <fullName evidence="10">DNA repair nuclease/redox regulator APEX1, mitochondrial</fullName>
        </recommendedName>
    </component>
</protein>
<dbReference type="PANTHER" id="PTHR22748">
    <property type="entry name" value="AP ENDONUCLEASE"/>
    <property type="match status" value="1"/>
</dbReference>
<keyword evidence="10" id="KW-0234">DNA repair</keyword>
<dbReference type="PROSITE" id="PS00727">
    <property type="entry name" value="AP_NUCLEASE_F1_2"/>
    <property type="match status" value="1"/>
</dbReference>
<keyword evidence="14" id="KW-1185">Reference proteome</keyword>
<evidence type="ECO:0000256" key="5">
    <source>
        <dbReference type="ARBA" id="ARBA00022801"/>
    </source>
</evidence>
<dbReference type="NCBIfam" id="TIGR00195">
    <property type="entry name" value="exoDNase_III"/>
    <property type="match status" value="1"/>
</dbReference>
<feature type="domain" description="Endonuclease/exonuclease/phosphatase" evidence="12">
    <location>
        <begin position="61"/>
        <end position="299"/>
    </location>
</feature>
<feature type="active site" description="Proton acceptor" evidence="7">
    <location>
        <position position="299"/>
    </location>
</feature>
<name>A0A1J1HYR0_9DIPT</name>
<dbReference type="GO" id="GO:0006284">
    <property type="term" value="P:base-excision repair"/>
    <property type="evidence" value="ECO:0007669"/>
    <property type="project" value="TreeGrafter"/>
</dbReference>
<dbReference type="GO" id="GO:0008311">
    <property type="term" value="F:double-stranded DNA 3'-5' DNA exonuclease activity"/>
    <property type="evidence" value="ECO:0007669"/>
    <property type="project" value="UniProtKB-EC"/>
</dbReference>
<feature type="binding site" evidence="8">
    <location>
        <position position="91"/>
    </location>
    <ligand>
        <name>Mg(2+)</name>
        <dbReference type="ChEBI" id="CHEBI:18420"/>
        <label>1</label>
    </ligand>
</feature>
<sequence length="308" mass="35496">MAKTRAKPKEETPKTTPKVKKQITKKKQPSKPESKSLLNKVSTDYVNIQFGIDEAFNHKIVTWNVAGLRALSEKNNDYFIHEDADIICMNELKCGSEDDIPESYKLTGYHAYWNIKKGSSGVAILSKVKPLDVTFDLPGTEFEDEKRLITAEYKNFFLISVYVVNAGRGLKTLDRRLRWNEVFDDHVKKLDKKKPVIIAGDMNVSHQEIDLANPKTNKKSAGFTQEERDGFTELLSLGFVDTFRHFNPEEEGAYTYWTYMNKCRDRNVGWRLDYFLVSQRFLKHVKANVIRSAIKGSDHCPIVLFMEL</sequence>
<evidence type="ECO:0000256" key="10">
    <source>
        <dbReference type="RuleBase" id="RU362131"/>
    </source>
</evidence>
<dbReference type="OrthoDB" id="498125at2759"/>
<evidence type="ECO:0000256" key="6">
    <source>
        <dbReference type="ARBA" id="ARBA00022842"/>
    </source>
</evidence>
<feature type="binding site" evidence="8">
    <location>
        <position position="299"/>
    </location>
    <ligand>
        <name>Mg(2+)</name>
        <dbReference type="ChEBI" id="CHEBI:18420"/>
        <label>1</label>
    </ligand>
</feature>
<dbReference type="SUPFAM" id="SSF56219">
    <property type="entry name" value="DNase I-like"/>
    <property type="match status" value="1"/>
</dbReference>
<feature type="binding site" evidence="8">
    <location>
        <position position="201"/>
    </location>
    <ligand>
        <name>Mg(2+)</name>
        <dbReference type="ChEBI" id="CHEBI:18420"/>
        <label>1</label>
    </ligand>
</feature>
<proteinExistence type="inferred from homology"/>
<keyword evidence="5" id="KW-0378">Hydrolase</keyword>
<evidence type="ECO:0000259" key="12">
    <source>
        <dbReference type="Pfam" id="PF03372"/>
    </source>
</evidence>
<evidence type="ECO:0000256" key="9">
    <source>
        <dbReference type="PIRSR" id="PIRSR604808-3"/>
    </source>
</evidence>
<keyword evidence="10" id="KW-0227">DNA damage</keyword>
<dbReference type="PROSITE" id="PS51435">
    <property type="entry name" value="AP_NUCLEASE_F1_4"/>
    <property type="match status" value="1"/>
</dbReference>
<dbReference type="NCBIfam" id="TIGR00633">
    <property type="entry name" value="xth"/>
    <property type="match status" value="1"/>
</dbReference>
<evidence type="ECO:0000256" key="1">
    <source>
        <dbReference type="ARBA" id="ARBA00000493"/>
    </source>
</evidence>
<dbReference type="PANTHER" id="PTHR22748:SF6">
    <property type="entry name" value="DNA-(APURINIC OR APYRIMIDINIC SITE) ENDONUCLEASE"/>
    <property type="match status" value="1"/>
</dbReference>
<dbReference type="InterPro" id="IPR036691">
    <property type="entry name" value="Endo/exonu/phosph_ase_sf"/>
</dbReference>
<dbReference type="CDD" id="cd09087">
    <property type="entry name" value="Ape1-like_AP-endo"/>
    <property type="match status" value="1"/>
</dbReference>
<feature type="compositionally biased region" description="Basic residues" evidence="11">
    <location>
        <begin position="17"/>
        <end position="29"/>
    </location>
</feature>
<dbReference type="AlphaFoldDB" id="A0A1J1HYR0"/>
<feature type="binding site" evidence="8">
    <location>
        <position position="298"/>
    </location>
    <ligand>
        <name>Mg(2+)</name>
        <dbReference type="ChEBI" id="CHEBI:18420"/>
        <label>1</label>
    </ligand>
</feature>
<dbReference type="InterPro" id="IPR005135">
    <property type="entry name" value="Endo/exonuclease/phosphatase"/>
</dbReference>
<feature type="binding site" evidence="8">
    <location>
        <position position="64"/>
    </location>
    <ligand>
        <name>Mg(2+)</name>
        <dbReference type="ChEBI" id="CHEBI:18420"/>
        <label>1</label>
    </ligand>
</feature>
<organism evidence="13 14">
    <name type="scientific">Clunio marinus</name>
    <dbReference type="NCBI Taxonomy" id="568069"/>
    <lineage>
        <taxon>Eukaryota</taxon>
        <taxon>Metazoa</taxon>
        <taxon>Ecdysozoa</taxon>
        <taxon>Arthropoda</taxon>
        <taxon>Hexapoda</taxon>
        <taxon>Insecta</taxon>
        <taxon>Pterygota</taxon>
        <taxon>Neoptera</taxon>
        <taxon>Endopterygota</taxon>
        <taxon>Diptera</taxon>
        <taxon>Nematocera</taxon>
        <taxon>Chironomoidea</taxon>
        <taxon>Chironomidae</taxon>
        <taxon>Clunio</taxon>
    </lineage>
</organism>
<keyword evidence="8" id="KW-0464">Manganese</keyword>
<keyword evidence="4 8" id="KW-0479">Metal-binding</keyword>
<evidence type="ECO:0000313" key="13">
    <source>
        <dbReference type="EMBL" id="CRK91257.1"/>
    </source>
</evidence>
<dbReference type="STRING" id="568069.A0A1J1HYR0"/>
<comment type="cofactor">
    <cofactor evidence="2">
        <name>Mn(2+)</name>
        <dbReference type="ChEBI" id="CHEBI:29035"/>
    </cofactor>
</comment>
<evidence type="ECO:0000313" key="14">
    <source>
        <dbReference type="Proteomes" id="UP000183832"/>
    </source>
</evidence>
<dbReference type="GO" id="GO:0046872">
    <property type="term" value="F:metal ion binding"/>
    <property type="evidence" value="ECO:0007669"/>
    <property type="project" value="UniProtKB-KW"/>
</dbReference>
<dbReference type="EC" id="3.1.21.-" evidence="10"/>
<evidence type="ECO:0000256" key="7">
    <source>
        <dbReference type="PIRSR" id="PIRSR604808-1"/>
    </source>
</evidence>
<dbReference type="GO" id="GO:0003677">
    <property type="term" value="F:DNA binding"/>
    <property type="evidence" value="ECO:0007669"/>
    <property type="project" value="InterPro"/>
</dbReference>
<keyword evidence="6 8" id="KW-0460">Magnesium</keyword>
<feature type="site" description="Important for catalytic activity" evidence="9">
    <location>
        <position position="273"/>
    </location>
</feature>
<dbReference type="GO" id="GO:0005634">
    <property type="term" value="C:nucleus"/>
    <property type="evidence" value="ECO:0007669"/>
    <property type="project" value="TreeGrafter"/>
</dbReference>
<dbReference type="GO" id="GO:0008081">
    <property type="term" value="F:phosphoric diester hydrolase activity"/>
    <property type="evidence" value="ECO:0007669"/>
    <property type="project" value="TreeGrafter"/>
</dbReference>
<dbReference type="Pfam" id="PF03372">
    <property type="entry name" value="Exo_endo_phos"/>
    <property type="match status" value="1"/>
</dbReference>
<feature type="site" description="Interaction with DNA substrate" evidence="9">
    <location>
        <position position="299"/>
    </location>
</feature>
<dbReference type="EC" id="3.1.11.2" evidence="10"/>
<comment type="catalytic activity">
    <reaction evidence="1">
        <text>Exonucleolytic cleavage in the 3'- to 5'-direction to yield nucleoside 5'-phosphates.</text>
        <dbReference type="EC" id="3.1.11.2"/>
    </reaction>
</comment>
<feature type="active site" evidence="7">
    <location>
        <position position="162"/>
    </location>
</feature>
<dbReference type="Proteomes" id="UP000183832">
    <property type="component" value="Unassembled WGS sequence"/>
</dbReference>
<feature type="site" description="Transition state stabilizer" evidence="9">
    <location>
        <position position="203"/>
    </location>
</feature>
<evidence type="ECO:0000256" key="8">
    <source>
        <dbReference type="PIRSR" id="PIRSR604808-2"/>
    </source>
</evidence>
<feature type="region of interest" description="Disordered" evidence="11">
    <location>
        <begin position="1"/>
        <end position="36"/>
    </location>
</feature>
<feature type="binding site" evidence="8">
    <location>
        <position position="203"/>
    </location>
    <ligand>
        <name>Mg(2+)</name>
        <dbReference type="ChEBI" id="CHEBI:18420"/>
        <label>1</label>
    </ligand>
</feature>
<dbReference type="PROSITE" id="PS00728">
    <property type="entry name" value="AP_NUCLEASE_F1_3"/>
    <property type="match status" value="1"/>
</dbReference>
<gene>
    <name evidence="13" type="ORF">CLUMA_CG004937</name>
</gene>
<evidence type="ECO:0000256" key="2">
    <source>
        <dbReference type="ARBA" id="ARBA00001936"/>
    </source>
</evidence>
<dbReference type="GO" id="GO:0003906">
    <property type="term" value="F:DNA-(apurinic or apyrimidinic site) endonuclease activity"/>
    <property type="evidence" value="ECO:0007669"/>
    <property type="project" value="TreeGrafter"/>
</dbReference>
<feature type="active site" description="Proton donor/acceptor" evidence="7">
    <location>
        <position position="201"/>
    </location>
</feature>
<evidence type="ECO:0000256" key="4">
    <source>
        <dbReference type="ARBA" id="ARBA00022723"/>
    </source>
</evidence>
<dbReference type="Gene3D" id="3.60.10.10">
    <property type="entry name" value="Endonuclease/exonuclease/phosphatase"/>
    <property type="match status" value="1"/>
</dbReference>
<comment type="similarity">
    <text evidence="3 10">Belongs to the DNA repair enzymes AP/ExoA family.</text>
</comment>
<dbReference type="InterPro" id="IPR004808">
    <property type="entry name" value="AP_endonuc_1"/>
</dbReference>
<evidence type="ECO:0000256" key="3">
    <source>
        <dbReference type="ARBA" id="ARBA00007092"/>
    </source>
</evidence>
<evidence type="ECO:0000256" key="11">
    <source>
        <dbReference type="SAM" id="MobiDB-lite"/>
    </source>
</evidence>
<dbReference type="InterPro" id="IPR020848">
    <property type="entry name" value="AP_endonuclease_F1_CS"/>
</dbReference>
<comment type="cofactor">
    <cofactor evidence="8 10">
        <name>Mg(2+)</name>
        <dbReference type="ChEBI" id="CHEBI:18420"/>
    </cofactor>
    <cofactor evidence="8 10">
        <name>Mn(2+)</name>
        <dbReference type="ChEBI" id="CHEBI:29035"/>
    </cofactor>
    <text evidence="8 10">Probably binds two magnesium or manganese ions per subunit.</text>
</comment>
<dbReference type="EMBL" id="CVRI01000020">
    <property type="protein sequence ID" value="CRK91257.1"/>
    <property type="molecule type" value="Genomic_DNA"/>
</dbReference>
<reference evidence="13 14" key="1">
    <citation type="submission" date="2015-04" db="EMBL/GenBank/DDBJ databases">
        <authorList>
            <person name="Syromyatnikov M.Y."/>
            <person name="Popov V.N."/>
        </authorList>
    </citation>
    <scope>NUCLEOTIDE SEQUENCE [LARGE SCALE GENOMIC DNA]</scope>
</reference>
<accession>A0A1J1HYR0</accession>